<protein>
    <submittedName>
        <fullName evidence="8">GtrA family protein</fullName>
    </submittedName>
</protein>
<keyword evidence="9" id="KW-1185">Reference proteome</keyword>
<feature type="transmembrane region" description="Helical" evidence="6">
    <location>
        <begin position="44"/>
        <end position="61"/>
    </location>
</feature>
<evidence type="ECO:0000256" key="2">
    <source>
        <dbReference type="ARBA" id="ARBA00009399"/>
    </source>
</evidence>
<comment type="caution">
    <text evidence="8">The sequence shown here is derived from an EMBL/GenBank/DDBJ whole genome shotgun (WGS) entry which is preliminary data.</text>
</comment>
<keyword evidence="3 6" id="KW-0812">Transmembrane</keyword>
<dbReference type="GO" id="GO:0000271">
    <property type="term" value="P:polysaccharide biosynthetic process"/>
    <property type="evidence" value="ECO:0007669"/>
    <property type="project" value="InterPro"/>
</dbReference>
<dbReference type="PANTHER" id="PTHR38459">
    <property type="entry name" value="PROPHAGE BACTOPRENOL-LINKED GLUCOSE TRANSLOCASE HOMOLOG"/>
    <property type="match status" value="1"/>
</dbReference>
<keyword evidence="5 6" id="KW-0472">Membrane</keyword>
<evidence type="ECO:0000256" key="5">
    <source>
        <dbReference type="ARBA" id="ARBA00023136"/>
    </source>
</evidence>
<comment type="subcellular location">
    <subcellularLocation>
        <location evidence="1">Membrane</location>
        <topology evidence="1">Multi-pass membrane protein</topology>
    </subcellularLocation>
</comment>
<dbReference type="RefSeq" id="WP_197317316.1">
    <property type="nucleotide sequence ID" value="NZ_JADZSC010000002.1"/>
</dbReference>
<dbReference type="InterPro" id="IPR007267">
    <property type="entry name" value="GtrA_DPMS_TM"/>
</dbReference>
<reference evidence="8 9" key="1">
    <citation type="journal article" date="2005" name="Int. J. Syst. Evol. Microbiol.">
        <title>Halobacillus yeomjeoni sp. nov., isolated from a marine solar saltern in Korea.</title>
        <authorList>
            <person name="Yoon J.H."/>
            <person name="Kang S.J."/>
            <person name="Lee C.H."/>
            <person name="Oh H.W."/>
            <person name="Oh T.K."/>
        </authorList>
    </citation>
    <scope>NUCLEOTIDE SEQUENCE [LARGE SCALE GENOMIC DNA]</scope>
    <source>
        <strain evidence="8 9">KCTC 3957</strain>
    </source>
</reference>
<feature type="transmembrane region" description="Helical" evidence="6">
    <location>
        <begin position="73"/>
        <end position="95"/>
    </location>
</feature>
<evidence type="ECO:0000313" key="8">
    <source>
        <dbReference type="EMBL" id="MBH0230699.1"/>
    </source>
</evidence>
<evidence type="ECO:0000256" key="3">
    <source>
        <dbReference type="ARBA" id="ARBA00022692"/>
    </source>
</evidence>
<feature type="transmembrane region" description="Helical" evidence="6">
    <location>
        <begin position="12"/>
        <end position="32"/>
    </location>
</feature>
<dbReference type="EMBL" id="JADZSC010000002">
    <property type="protein sequence ID" value="MBH0230699.1"/>
    <property type="molecule type" value="Genomic_DNA"/>
</dbReference>
<proteinExistence type="inferred from homology"/>
<evidence type="ECO:0000313" key="9">
    <source>
        <dbReference type="Proteomes" id="UP000614490"/>
    </source>
</evidence>
<dbReference type="PANTHER" id="PTHR38459:SF5">
    <property type="entry name" value="CELL WALL TEICHOIC ACID GLYCOSYLATION PROTEIN GTCA"/>
    <property type="match status" value="1"/>
</dbReference>
<dbReference type="Proteomes" id="UP000614490">
    <property type="component" value="Unassembled WGS sequence"/>
</dbReference>
<evidence type="ECO:0000256" key="1">
    <source>
        <dbReference type="ARBA" id="ARBA00004141"/>
    </source>
</evidence>
<gene>
    <name evidence="8" type="ORF">H0267_10775</name>
</gene>
<dbReference type="Pfam" id="PF04138">
    <property type="entry name" value="GtrA_DPMS_TM"/>
    <property type="match status" value="1"/>
</dbReference>
<dbReference type="GO" id="GO:0005886">
    <property type="term" value="C:plasma membrane"/>
    <property type="evidence" value="ECO:0007669"/>
    <property type="project" value="TreeGrafter"/>
</dbReference>
<evidence type="ECO:0000256" key="4">
    <source>
        <dbReference type="ARBA" id="ARBA00022989"/>
    </source>
</evidence>
<sequence length="133" mass="15109">MNKHQPKMEVFLYLLFGGLTTLINIVTYYLLADMISMDYKLATTIAWLAAVLFAFFTNKTYVFKSERSSLKEIFPFIGARLLSYVLDIGTMVLLVEIAHINDLVSKIAANVLVVVFNYVASKYFIFNDSKGEV</sequence>
<comment type="similarity">
    <text evidence="2">Belongs to the GtrA family.</text>
</comment>
<dbReference type="AlphaFoldDB" id="A0A931MVS3"/>
<keyword evidence="4 6" id="KW-1133">Transmembrane helix</keyword>
<accession>A0A931MVS3</accession>
<name>A0A931MVS3_9BACI</name>
<feature type="transmembrane region" description="Helical" evidence="6">
    <location>
        <begin position="107"/>
        <end position="126"/>
    </location>
</feature>
<organism evidence="8 9">
    <name type="scientific">Halobacillus yeomjeoni</name>
    <dbReference type="NCBI Taxonomy" id="311194"/>
    <lineage>
        <taxon>Bacteria</taxon>
        <taxon>Bacillati</taxon>
        <taxon>Bacillota</taxon>
        <taxon>Bacilli</taxon>
        <taxon>Bacillales</taxon>
        <taxon>Bacillaceae</taxon>
        <taxon>Halobacillus</taxon>
    </lineage>
</organism>
<feature type="domain" description="GtrA/DPMS transmembrane" evidence="7">
    <location>
        <begin position="13"/>
        <end position="126"/>
    </location>
</feature>
<dbReference type="InterPro" id="IPR051401">
    <property type="entry name" value="GtrA_CellWall_Glycosyl"/>
</dbReference>
<evidence type="ECO:0000259" key="7">
    <source>
        <dbReference type="Pfam" id="PF04138"/>
    </source>
</evidence>
<evidence type="ECO:0000256" key="6">
    <source>
        <dbReference type="SAM" id="Phobius"/>
    </source>
</evidence>